<evidence type="ECO:0000256" key="2">
    <source>
        <dbReference type="SAM" id="SignalP"/>
    </source>
</evidence>
<dbReference type="EMBL" id="QOIM01000036">
    <property type="protein sequence ID" value="RCG17605.1"/>
    <property type="molecule type" value="Genomic_DNA"/>
</dbReference>
<evidence type="ECO:0000313" key="4">
    <source>
        <dbReference type="Proteomes" id="UP000253507"/>
    </source>
</evidence>
<dbReference type="OrthoDB" id="5496837at2"/>
<comment type="caution">
    <text evidence="3">The sequence shown here is derived from an EMBL/GenBank/DDBJ whole genome shotgun (WGS) entry which is preliminary data.</text>
</comment>
<evidence type="ECO:0000256" key="1">
    <source>
        <dbReference type="SAM" id="MobiDB-lite"/>
    </source>
</evidence>
<dbReference type="Proteomes" id="UP000253507">
    <property type="component" value="Unassembled WGS sequence"/>
</dbReference>
<dbReference type="PROSITE" id="PS51318">
    <property type="entry name" value="TAT"/>
    <property type="match status" value="1"/>
</dbReference>
<feature type="region of interest" description="Disordered" evidence="1">
    <location>
        <begin position="28"/>
        <end position="68"/>
    </location>
</feature>
<keyword evidence="2" id="KW-0732">Signal</keyword>
<proteinExistence type="predicted"/>
<protein>
    <submittedName>
        <fullName evidence="3">Peptidoglycan-binding protein</fullName>
    </submittedName>
</protein>
<name>A0A367EIZ0_9ACTN</name>
<feature type="signal peptide" evidence="2">
    <location>
        <begin position="1"/>
        <end position="23"/>
    </location>
</feature>
<evidence type="ECO:0000313" key="3">
    <source>
        <dbReference type="EMBL" id="RCG17605.1"/>
    </source>
</evidence>
<dbReference type="SUPFAM" id="SSF47090">
    <property type="entry name" value="PGBD-like"/>
    <property type="match status" value="1"/>
</dbReference>
<feature type="chain" id="PRO_5039649494" evidence="2">
    <location>
        <begin position="24"/>
        <end position="233"/>
    </location>
</feature>
<feature type="compositionally biased region" description="Low complexity" evidence="1">
    <location>
        <begin position="37"/>
        <end position="49"/>
    </location>
</feature>
<dbReference type="RefSeq" id="WP_114016515.1">
    <property type="nucleotide sequence ID" value="NZ_QOIM01000036.1"/>
</dbReference>
<gene>
    <name evidence="3" type="ORF">DQ392_17280</name>
</gene>
<accession>A0A367EIZ0</accession>
<sequence length="233" mass="24281">MSTHLTRPAVLAASLVAAGTLLAVPGTAQASSTPHTSASGSAAEASARGSGVGLKKFQERHGLPRTGSVDRATAKALGQASEAELHQTFTTAADLGPEELANARTVIGVGKGAGIPEQGQVIALMTAMQESKFVNYLTPVDHDSLGIFQQRPSTGWGTPEQITDVPTSSKSFYGVADFGTNPGLIQIEGWETMPPGDVCQAVQVSAYPDRYAQWEQFARDLLAQEGPTVPPIP</sequence>
<dbReference type="InterPro" id="IPR006311">
    <property type="entry name" value="TAT_signal"/>
</dbReference>
<keyword evidence="4" id="KW-1185">Reference proteome</keyword>
<reference evidence="3 4" key="1">
    <citation type="submission" date="2018-06" db="EMBL/GenBank/DDBJ databases">
        <title>Streptomyces reniochalinae sp. nov. and Streptomyces diacarnus sp. nov. from marine sponges.</title>
        <authorList>
            <person name="Li L."/>
        </authorList>
    </citation>
    <scope>NUCLEOTIDE SEQUENCE [LARGE SCALE GENOMIC DNA]</scope>
    <source>
        <strain evidence="3 4">LHW50302</strain>
    </source>
</reference>
<dbReference type="InterPro" id="IPR036365">
    <property type="entry name" value="PGBD-like_sf"/>
</dbReference>
<organism evidence="3 4">
    <name type="scientific">Streptomyces reniochalinae</name>
    <dbReference type="NCBI Taxonomy" id="2250578"/>
    <lineage>
        <taxon>Bacteria</taxon>
        <taxon>Bacillati</taxon>
        <taxon>Actinomycetota</taxon>
        <taxon>Actinomycetes</taxon>
        <taxon>Kitasatosporales</taxon>
        <taxon>Streptomycetaceae</taxon>
        <taxon>Streptomyces</taxon>
    </lineage>
</organism>
<dbReference type="AlphaFoldDB" id="A0A367EIZ0"/>